<name>A0A7J7DTI2_TRIWF</name>
<dbReference type="SUPFAM" id="SSF81383">
    <property type="entry name" value="F-box domain"/>
    <property type="match status" value="1"/>
</dbReference>
<dbReference type="InterPro" id="IPR036047">
    <property type="entry name" value="F-box-like_dom_sf"/>
</dbReference>
<evidence type="ECO:0000313" key="3">
    <source>
        <dbReference type="Proteomes" id="UP000593562"/>
    </source>
</evidence>
<dbReference type="FunCoup" id="A0A7J7DTI2">
    <property type="interactions" value="32"/>
</dbReference>
<dbReference type="Proteomes" id="UP000593562">
    <property type="component" value="Unassembled WGS sequence"/>
</dbReference>
<organism evidence="2 3">
    <name type="scientific">Tripterygium wilfordii</name>
    <name type="common">Thunder God vine</name>
    <dbReference type="NCBI Taxonomy" id="458696"/>
    <lineage>
        <taxon>Eukaryota</taxon>
        <taxon>Viridiplantae</taxon>
        <taxon>Streptophyta</taxon>
        <taxon>Embryophyta</taxon>
        <taxon>Tracheophyta</taxon>
        <taxon>Spermatophyta</taxon>
        <taxon>Magnoliopsida</taxon>
        <taxon>eudicotyledons</taxon>
        <taxon>Gunneridae</taxon>
        <taxon>Pentapetalae</taxon>
        <taxon>rosids</taxon>
        <taxon>fabids</taxon>
        <taxon>Celastrales</taxon>
        <taxon>Celastraceae</taxon>
        <taxon>Tripterygium</taxon>
    </lineage>
</organism>
<accession>A0A7J7DTI2</accession>
<evidence type="ECO:0000259" key="1">
    <source>
        <dbReference type="PROSITE" id="PS50181"/>
    </source>
</evidence>
<comment type="caution">
    <text evidence="2">The sequence shown here is derived from an EMBL/GenBank/DDBJ whole genome shotgun (WGS) entry which is preliminary data.</text>
</comment>
<keyword evidence="3" id="KW-1185">Reference proteome</keyword>
<sequence>MEDRRHLSNSVGFCLLPSELIQNILLHLTFPEIARLKLLNKFIACVISDESFVRECNIRSTSTPWLFLCKKRRRSDACVHGFTDQSDRWFRIPVTDLLKPVMFTGEDLYLLTACRNVFLFASNTSQEVIAVNLVSKTVMRIPPSPLGPRGTSSWRRSAMKLVSGPQHFRFLFAELMDNRPVLFEYDSETNTWKSVVAQAQDSEPNLLPQDYVFLNLINRPNHDVVIAVGSRGRGSDPDPVIVRPRYDGEGNVGHGLLHVYGDGHMMVIKSNPAGSVRMLSSIQLWGLSLSGRRWEYISEISGEVMEEMKRPFGVMIGCLEGKDGMVRGALMSNNEGSWGIIWVSYDKRTSKWSWVLLPDCKMKGLNMAGIALSSGVVLP</sequence>
<dbReference type="InterPro" id="IPR050796">
    <property type="entry name" value="SCF_F-box_component"/>
</dbReference>
<dbReference type="InterPro" id="IPR001810">
    <property type="entry name" value="F-box_dom"/>
</dbReference>
<dbReference type="EMBL" id="JAAARO010000004">
    <property type="protein sequence ID" value="KAF5749670.1"/>
    <property type="molecule type" value="Genomic_DNA"/>
</dbReference>
<dbReference type="InParanoid" id="A0A7J7DTI2"/>
<protein>
    <recommendedName>
        <fullName evidence="1">F-box domain-containing protein</fullName>
    </recommendedName>
</protein>
<reference evidence="2 3" key="1">
    <citation type="journal article" date="2020" name="Nat. Commun.">
        <title>Genome of Tripterygium wilfordii and identification of cytochrome P450 involved in triptolide biosynthesis.</title>
        <authorList>
            <person name="Tu L."/>
            <person name="Su P."/>
            <person name="Zhang Z."/>
            <person name="Gao L."/>
            <person name="Wang J."/>
            <person name="Hu T."/>
            <person name="Zhou J."/>
            <person name="Zhang Y."/>
            <person name="Zhao Y."/>
            <person name="Liu Y."/>
            <person name="Song Y."/>
            <person name="Tong Y."/>
            <person name="Lu Y."/>
            <person name="Yang J."/>
            <person name="Xu C."/>
            <person name="Jia M."/>
            <person name="Peters R.J."/>
            <person name="Huang L."/>
            <person name="Gao W."/>
        </authorList>
    </citation>
    <scope>NUCLEOTIDE SEQUENCE [LARGE SCALE GENOMIC DNA]</scope>
    <source>
        <strain evidence="3">cv. XIE 37</strain>
        <tissue evidence="2">Leaf</tissue>
    </source>
</reference>
<evidence type="ECO:0000313" key="2">
    <source>
        <dbReference type="EMBL" id="KAF5749670.1"/>
    </source>
</evidence>
<proteinExistence type="predicted"/>
<dbReference type="OrthoDB" id="661089at2759"/>
<gene>
    <name evidence="2" type="ORF">HS088_TW04G01643</name>
</gene>
<dbReference type="AlphaFoldDB" id="A0A7J7DTI2"/>
<feature type="domain" description="F-box" evidence="1">
    <location>
        <begin position="10"/>
        <end position="56"/>
    </location>
</feature>
<dbReference type="PANTHER" id="PTHR31672">
    <property type="entry name" value="BNACNNG10540D PROTEIN"/>
    <property type="match status" value="1"/>
</dbReference>
<dbReference type="PROSITE" id="PS50181">
    <property type="entry name" value="FBOX"/>
    <property type="match status" value="1"/>
</dbReference>